<evidence type="ECO:0000313" key="4">
    <source>
        <dbReference type="Proteomes" id="UP001302806"/>
    </source>
</evidence>
<dbReference type="InterPro" id="IPR045190">
    <property type="entry name" value="MCCB/AccD1-like"/>
</dbReference>
<dbReference type="PROSITE" id="PS50989">
    <property type="entry name" value="COA_CT_CTER"/>
    <property type="match status" value="1"/>
</dbReference>
<protein>
    <submittedName>
        <fullName evidence="3">Carboxyl transferase domain-containing protein</fullName>
    </submittedName>
</protein>
<sequence>MDINFNKNEDHNKLFISELNKRLAKVSLGGGKSRIEKLHSKGKMTARERIDYLLDAKAKSIEVAAFAGDDMYKEHGGCPSGGVVIKIGYIKGKQCIVVANDATVKAGAWFPITGKKNLRAQEIAIENKLPIIYLVDSAGVYLPLQDEIFPDKEHFGRIFRNNAIMSSMGITQIAAVMGSCVAGGAYLPIMSDEALIVDKTGSIFLAGSYLVKAAIGETIDNETLGGATTHCEISGVTDYKAKDDKDALDTIKNIIDKIGDYDKAGFNRTDAKKPLENPQDIYGIIPKSRADQYDMYEIIKRLVDNSEYDEYKAGYGQTIITCYARIDGWAVGIVANQRKLVKTKKGEMQFGGVIYNDSADKATRFIANCNQKKIPLVFLQDVTGFMVGSKSEHGGIIKDGAKMVNAVSNSVVPKFTIIIGNSYGAGNYAMCGKAYDPRLIVALPSAELAVMSGNSAAKVLLQIEKASLLKNGEEITPEKEAELYNKIKNRYDNQVSPYYAAARIWTDAIIDPLDTRTWISMGIEAANHAPIEKPFNLGVIQV</sequence>
<dbReference type="InterPro" id="IPR011763">
    <property type="entry name" value="COA_CT_C"/>
</dbReference>
<dbReference type="InterPro" id="IPR011762">
    <property type="entry name" value="COA_CT_N"/>
</dbReference>
<dbReference type="InterPro" id="IPR034733">
    <property type="entry name" value="AcCoA_carboxyl_beta"/>
</dbReference>
<evidence type="ECO:0000259" key="2">
    <source>
        <dbReference type="PROSITE" id="PS50989"/>
    </source>
</evidence>
<organism evidence="3 4">
    <name type="scientific">Thalassobellus suaedae</name>
    <dbReference type="NCBI Taxonomy" id="3074124"/>
    <lineage>
        <taxon>Bacteria</taxon>
        <taxon>Pseudomonadati</taxon>
        <taxon>Bacteroidota</taxon>
        <taxon>Flavobacteriia</taxon>
        <taxon>Flavobacteriales</taxon>
        <taxon>Flavobacteriaceae</taxon>
        <taxon>Thalassobellus</taxon>
    </lineage>
</organism>
<dbReference type="Proteomes" id="UP001302806">
    <property type="component" value="Chromosome"/>
</dbReference>
<dbReference type="PROSITE" id="PS50980">
    <property type="entry name" value="COA_CT_NTER"/>
    <property type="match status" value="1"/>
</dbReference>
<dbReference type="Gene3D" id="3.90.226.10">
    <property type="entry name" value="2-enoyl-CoA Hydratase, Chain A, domain 1"/>
    <property type="match status" value="2"/>
</dbReference>
<gene>
    <name evidence="3" type="ORF">RHP51_05690</name>
</gene>
<evidence type="ECO:0000259" key="1">
    <source>
        <dbReference type="PROSITE" id="PS50980"/>
    </source>
</evidence>
<dbReference type="Pfam" id="PF01039">
    <property type="entry name" value="Carboxyl_trans"/>
    <property type="match status" value="1"/>
</dbReference>
<accession>A0ABY9XW83</accession>
<feature type="domain" description="CoA carboxyltransferase C-terminal" evidence="2">
    <location>
        <begin position="270"/>
        <end position="533"/>
    </location>
</feature>
<proteinExistence type="predicted"/>
<dbReference type="EMBL" id="CP134537">
    <property type="protein sequence ID" value="WNH10174.1"/>
    <property type="molecule type" value="Genomic_DNA"/>
</dbReference>
<dbReference type="RefSeq" id="WP_415866501.1">
    <property type="nucleotide sequence ID" value="NZ_CP134537.1"/>
</dbReference>
<keyword evidence="3" id="KW-0808">Transferase</keyword>
<reference evidence="3 4" key="1">
    <citation type="submission" date="2023-09" db="EMBL/GenBank/DDBJ databases">
        <title>Thalassobella suaedae gen. nov., sp. nov., a marine bacterium of the family Flavobacteriaceae isolated from a halophyte Suaeda japonica.</title>
        <authorList>
            <person name="Lee S.Y."/>
            <person name="Hwang C.Y."/>
        </authorList>
    </citation>
    <scope>NUCLEOTIDE SEQUENCE [LARGE SCALE GENOMIC DNA]</scope>
    <source>
        <strain evidence="3 4">HL-DH14</strain>
    </source>
</reference>
<dbReference type="PANTHER" id="PTHR22855:SF13">
    <property type="entry name" value="METHYLCROTONOYL-COA CARBOXYLASE BETA CHAIN, MITOCHONDRIAL"/>
    <property type="match status" value="1"/>
</dbReference>
<evidence type="ECO:0000313" key="3">
    <source>
        <dbReference type="EMBL" id="WNH10174.1"/>
    </source>
</evidence>
<dbReference type="SUPFAM" id="SSF52096">
    <property type="entry name" value="ClpP/crotonase"/>
    <property type="match status" value="2"/>
</dbReference>
<feature type="domain" description="CoA carboxyltransferase N-terminal" evidence="1">
    <location>
        <begin position="12"/>
        <end position="270"/>
    </location>
</feature>
<dbReference type="PANTHER" id="PTHR22855">
    <property type="entry name" value="ACETYL, PROPIONYL, PYRUVATE, AND GLUTACONYL CARBOXYLASE-RELATED"/>
    <property type="match status" value="1"/>
</dbReference>
<name>A0ABY9XW83_9FLAO</name>
<dbReference type="GO" id="GO:0016740">
    <property type="term" value="F:transferase activity"/>
    <property type="evidence" value="ECO:0007669"/>
    <property type="project" value="UniProtKB-KW"/>
</dbReference>
<dbReference type="InterPro" id="IPR029045">
    <property type="entry name" value="ClpP/crotonase-like_dom_sf"/>
</dbReference>